<comment type="caution">
    <text evidence="1">The sequence shown here is derived from an EMBL/GenBank/DDBJ whole genome shotgun (WGS) entry which is preliminary data.</text>
</comment>
<dbReference type="EMBL" id="LAZR01031800">
    <property type="protein sequence ID" value="KKL52699.1"/>
    <property type="molecule type" value="Genomic_DNA"/>
</dbReference>
<evidence type="ECO:0000313" key="1">
    <source>
        <dbReference type="EMBL" id="KKL52699.1"/>
    </source>
</evidence>
<protein>
    <submittedName>
        <fullName evidence="1">Uncharacterized protein</fullName>
    </submittedName>
</protein>
<sequence length="81" mass="8876">MEHTKGPWEIREFDAIRLDLDKDNNCLLFGNDSRANARLIAAAPIGYELADAILNQAGDGLDRTDFILSKATELLATSKGN</sequence>
<proteinExistence type="predicted"/>
<accession>A0A0F9CU09</accession>
<reference evidence="1" key="1">
    <citation type="journal article" date="2015" name="Nature">
        <title>Complex archaea that bridge the gap between prokaryotes and eukaryotes.</title>
        <authorList>
            <person name="Spang A."/>
            <person name="Saw J.H."/>
            <person name="Jorgensen S.L."/>
            <person name="Zaremba-Niedzwiedzka K."/>
            <person name="Martijn J."/>
            <person name="Lind A.E."/>
            <person name="van Eijk R."/>
            <person name="Schleper C."/>
            <person name="Guy L."/>
            <person name="Ettema T.J."/>
        </authorList>
    </citation>
    <scope>NUCLEOTIDE SEQUENCE</scope>
</reference>
<organism evidence="1">
    <name type="scientific">marine sediment metagenome</name>
    <dbReference type="NCBI Taxonomy" id="412755"/>
    <lineage>
        <taxon>unclassified sequences</taxon>
        <taxon>metagenomes</taxon>
        <taxon>ecological metagenomes</taxon>
    </lineage>
</organism>
<gene>
    <name evidence="1" type="ORF">LCGC14_2282850</name>
</gene>
<dbReference type="AlphaFoldDB" id="A0A0F9CU09"/>
<name>A0A0F9CU09_9ZZZZ</name>